<evidence type="ECO:0000256" key="1">
    <source>
        <dbReference type="ARBA" id="ARBA00004141"/>
    </source>
</evidence>
<dbReference type="EMBL" id="MNUE01000026">
    <property type="protein sequence ID" value="OJD33927.1"/>
    <property type="molecule type" value="Genomic_DNA"/>
</dbReference>
<dbReference type="InterPro" id="IPR036259">
    <property type="entry name" value="MFS_trans_sf"/>
</dbReference>
<dbReference type="FunFam" id="1.20.1250.20:FF:000065">
    <property type="entry name" value="Putative MFS pantothenate transporter"/>
    <property type="match status" value="1"/>
</dbReference>
<evidence type="ECO:0000256" key="2">
    <source>
        <dbReference type="ARBA" id="ARBA00022448"/>
    </source>
</evidence>
<dbReference type="AlphaFoldDB" id="A0A1J9S006"/>
<evidence type="ECO:0000256" key="4">
    <source>
        <dbReference type="ARBA" id="ARBA00022989"/>
    </source>
</evidence>
<gene>
    <name evidence="10" type="ORF">BKCO1_2600042</name>
</gene>
<dbReference type="SUPFAM" id="SSF103473">
    <property type="entry name" value="MFS general substrate transporter"/>
    <property type="match status" value="1"/>
</dbReference>
<keyword evidence="2" id="KW-0813">Transport</keyword>
<feature type="domain" description="Major facilitator superfamily (MFS) profile" evidence="9">
    <location>
        <begin position="65"/>
        <end position="479"/>
    </location>
</feature>
<proteinExistence type="inferred from homology"/>
<feature type="transmembrane region" description="Helical" evidence="8">
    <location>
        <begin position="333"/>
        <end position="353"/>
    </location>
</feature>
<dbReference type="RefSeq" id="XP_020130187.1">
    <property type="nucleotide sequence ID" value="XM_020273441.1"/>
</dbReference>
<keyword evidence="3 8" id="KW-0812">Transmembrane</keyword>
<feature type="transmembrane region" description="Helical" evidence="8">
    <location>
        <begin position="386"/>
        <end position="409"/>
    </location>
</feature>
<dbReference type="PANTHER" id="PTHR43791:SF43">
    <property type="entry name" value="MAJOR FACILITATOR SUPERFAMILY (MFS) PROFILE DOMAIN-CONTAINING PROTEIN"/>
    <property type="match status" value="1"/>
</dbReference>
<dbReference type="PANTHER" id="PTHR43791">
    <property type="entry name" value="PERMEASE-RELATED"/>
    <property type="match status" value="1"/>
</dbReference>
<feature type="transmembrane region" description="Helical" evidence="8">
    <location>
        <begin position="291"/>
        <end position="313"/>
    </location>
</feature>
<dbReference type="OrthoDB" id="3639251at2759"/>
<dbReference type="Gene3D" id="1.20.1250.20">
    <property type="entry name" value="MFS general substrate transporter like domains"/>
    <property type="match status" value="2"/>
</dbReference>
<keyword evidence="11" id="KW-1185">Reference proteome</keyword>
<protein>
    <submittedName>
        <fullName evidence="10">Pantothenate transporter liz1</fullName>
    </submittedName>
</protein>
<feature type="transmembrane region" description="Helical" evidence="8">
    <location>
        <begin position="157"/>
        <end position="182"/>
    </location>
</feature>
<feature type="transmembrane region" description="Helical" evidence="8">
    <location>
        <begin position="226"/>
        <end position="248"/>
    </location>
</feature>
<evidence type="ECO:0000256" key="7">
    <source>
        <dbReference type="SAM" id="MobiDB-lite"/>
    </source>
</evidence>
<comment type="similarity">
    <text evidence="6">Belongs to the major facilitator superfamily. Allantoate permease family.</text>
</comment>
<feature type="transmembrane region" description="Helical" evidence="8">
    <location>
        <begin position="421"/>
        <end position="442"/>
    </location>
</feature>
<evidence type="ECO:0000313" key="11">
    <source>
        <dbReference type="Proteomes" id="UP000183809"/>
    </source>
</evidence>
<evidence type="ECO:0000256" key="3">
    <source>
        <dbReference type="ARBA" id="ARBA00022692"/>
    </source>
</evidence>
<reference evidence="10 11" key="1">
    <citation type="submission" date="2016-10" db="EMBL/GenBank/DDBJ databases">
        <title>Proteomics and genomics reveal pathogen-plant mechanisms compatible with a hemibiotrophic lifestyle of Diplodia corticola.</title>
        <authorList>
            <person name="Fernandes I."/>
            <person name="De Jonge R."/>
            <person name="Van De Peer Y."/>
            <person name="Devreese B."/>
            <person name="Alves A."/>
            <person name="Esteves A.C."/>
        </authorList>
    </citation>
    <scope>NUCLEOTIDE SEQUENCE [LARGE SCALE GENOMIC DNA]</scope>
    <source>
        <strain evidence="10 11">CBS 112549</strain>
    </source>
</reference>
<feature type="transmembrane region" description="Helical" evidence="8">
    <location>
        <begin position="454"/>
        <end position="475"/>
    </location>
</feature>
<evidence type="ECO:0000256" key="8">
    <source>
        <dbReference type="SAM" id="Phobius"/>
    </source>
</evidence>
<feature type="compositionally biased region" description="Basic and acidic residues" evidence="7">
    <location>
        <begin position="1"/>
        <end position="10"/>
    </location>
</feature>
<dbReference type="GO" id="GO:0022857">
    <property type="term" value="F:transmembrane transporter activity"/>
    <property type="evidence" value="ECO:0007669"/>
    <property type="project" value="InterPro"/>
</dbReference>
<comment type="subcellular location">
    <subcellularLocation>
        <location evidence="1">Membrane</location>
        <topology evidence="1">Multi-pass membrane protein</topology>
    </subcellularLocation>
</comment>
<dbReference type="PROSITE" id="PS50850">
    <property type="entry name" value="MFS"/>
    <property type="match status" value="1"/>
</dbReference>
<dbReference type="InterPro" id="IPR011701">
    <property type="entry name" value="MFS"/>
</dbReference>
<comment type="caution">
    <text evidence="10">The sequence shown here is derived from an EMBL/GenBank/DDBJ whole genome shotgun (WGS) entry which is preliminary data.</text>
</comment>
<evidence type="ECO:0000313" key="10">
    <source>
        <dbReference type="EMBL" id="OJD33927.1"/>
    </source>
</evidence>
<evidence type="ECO:0000256" key="6">
    <source>
        <dbReference type="ARBA" id="ARBA00037968"/>
    </source>
</evidence>
<feature type="transmembrane region" description="Helical" evidence="8">
    <location>
        <begin position="360"/>
        <end position="380"/>
    </location>
</feature>
<dbReference type="GO" id="GO:0016020">
    <property type="term" value="C:membrane"/>
    <property type="evidence" value="ECO:0007669"/>
    <property type="project" value="UniProtKB-SubCell"/>
</dbReference>
<sequence length="520" mass="58159">MTAKSPEAKDTIVTVAPQQQSSGDADEGHLSVTGVQKSRASKLARKIWGDDARERKYLRKVDGIFFSYVLLGYFIKYLDQENYSNAFVSGMKEDLELYGNERNLLNTFFNIGIIIGTVPSQMIQLKYVRPSIWIPSCELAWSILVMLMATAKKVETIYALRFFVGLLESCAFPGYAAILGSWYRPSQLAKRMALFEQSSGIAGMFSGYLQAGLYTGLNGTAGLAGWRWLFVFDGIISIPIAIWGFFAIPDLPSNTRAFYLNADDRAYGTQRMERIGRKPPKKLTWKALKEVYTGWQIWAFIVPYLMVAEAYMGRSFFNLYLKDRGYSVVQTNILPTAGNAVSIVAAFVFGWLSDAAGSRLLVVNVVQAIVLVSNIIMVVWHVPEAALMAAFYLAYVGSAAQPVVISWGHEITQHNANLRQLLVATGNIFTYAFGAWVPVVLFPTQDAPHYKYGYQFLIAFGLLAVGGMYLLDYLYKWDRSLSRSTQLGCNADTQIEDVTPRGTETLKTNLKSQYLESQRV</sequence>
<dbReference type="Pfam" id="PF07690">
    <property type="entry name" value="MFS_1"/>
    <property type="match status" value="1"/>
</dbReference>
<keyword evidence="4 8" id="KW-1133">Transmembrane helix</keyword>
<dbReference type="Proteomes" id="UP000183809">
    <property type="component" value="Unassembled WGS sequence"/>
</dbReference>
<dbReference type="InterPro" id="IPR020846">
    <property type="entry name" value="MFS_dom"/>
</dbReference>
<evidence type="ECO:0000259" key="9">
    <source>
        <dbReference type="PROSITE" id="PS50850"/>
    </source>
</evidence>
<accession>A0A1J9S006</accession>
<organism evidence="10 11">
    <name type="scientific">Diplodia corticola</name>
    <dbReference type="NCBI Taxonomy" id="236234"/>
    <lineage>
        <taxon>Eukaryota</taxon>
        <taxon>Fungi</taxon>
        <taxon>Dikarya</taxon>
        <taxon>Ascomycota</taxon>
        <taxon>Pezizomycotina</taxon>
        <taxon>Dothideomycetes</taxon>
        <taxon>Dothideomycetes incertae sedis</taxon>
        <taxon>Botryosphaeriales</taxon>
        <taxon>Botryosphaeriaceae</taxon>
        <taxon>Diplodia</taxon>
    </lineage>
</organism>
<evidence type="ECO:0000256" key="5">
    <source>
        <dbReference type="ARBA" id="ARBA00023136"/>
    </source>
</evidence>
<feature type="region of interest" description="Disordered" evidence="7">
    <location>
        <begin position="1"/>
        <end position="33"/>
    </location>
</feature>
<name>A0A1J9S006_9PEZI</name>
<dbReference type="GeneID" id="31013702"/>
<keyword evidence="5 8" id="KW-0472">Membrane</keyword>